<proteinExistence type="predicted"/>
<organism evidence="2 3">
    <name type="scientific">Microbaculum marinisediminis</name>
    <dbReference type="NCBI Taxonomy" id="2931392"/>
    <lineage>
        <taxon>Bacteria</taxon>
        <taxon>Pseudomonadati</taxon>
        <taxon>Pseudomonadota</taxon>
        <taxon>Alphaproteobacteria</taxon>
        <taxon>Hyphomicrobiales</taxon>
        <taxon>Tepidamorphaceae</taxon>
        <taxon>Microbaculum</taxon>
    </lineage>
</organism>
<dbReference type="SUPFAM" id="SSF53756">
    <property type="entry name" value="UDP-Glycosyltransferase/glycogen phosphorylase"/>
    <property type="match status" value="1"/>
</dbReference>
<dbReference type="EMBL" id="JALIDZ010000014">
    <property type="protein sequence ID" value="MCT8974740.1"/>
    <property type="molecule type" value="Genomic_DNA"/>
</dbReference>
<evidence type="ECO:0000313" key="2">
    <source>
        <dbReference type="EMBL" id="MCT8974740.1"/>
    </source>
</evidence>
<protein>
    <submittedName>
        <fullName evidence="2">Glycosyltransferase family 4 protein</fullName>
    </submittedName>
</protein>
<dbReference type="Proteomes" id="UP001320898">
    <property type="component" value="Unassembled WGS sequence"/>
</dbReference>
<dbReference type="InterPro" id="IPR028098">
    <property type="entry name" value="Glyco_trans_4-like_N"/>
</dbReference>
<evidence type="ECO:0000259" key="1">
    <source>
        <dbReference type="Pfam" id="PF13579"/>
    </source>
</evidence>
<feature type="domain" description="Glycosyltransferase subfamily 4-like N-terminal" evidence="1">
    <location>
        <begin position="20"/>
        <end position="193"/>
    </location>
</feature>
<evidence type="ECO:0000313" key="3">
    <source>
        <dbReference type="Proteomes" id="UP001320898"/>
    </source>
</evidence>
<dbReference type="Pfam" id="PF13692">
    <property type="entry name" value="Glyco_trans_1_4"/>
    <property type="match status" value="1"/>
</dbReference>
<dbReference type="Pfam" id="PF13579">
    <property type="entry name" value="Glyco_trans_4_4"/>
    <property type="match status" value="1"/>
</dbReference>
<dbReference type="PANTHER" id="PTHR12526">
    <property type="entry name" value="GLYCOSYLTRANSFERASE"/>
    <property type="match status" value="1"/>
</dbReference>
<dbReference type="AlphaFoldDB" id="A0AAW5R5U3"/>
<dbReference type="CDD" id="cd03794">
    <property type="entry name" value="GT4_WbuB-like"/>
    <property type="match status" value="1"/>
</dbReference>
<gene>
    <name evidence="2" type="ORF">MUB46_23025</name>
</gene>
<keyword evidence="3" id="KW-1185">Reference proteome</keyword>
<sequence>MKILIIYRHYWPDTPPLGSMLRTLAEHLAGRGHRVYVVTGQPSYQGRQGETLPKREFKGGVRIIRLPLLRETGGFLRRLLNVILFESAVLSYAARHRFNLVWTNTLPPIVGGLYGVLSARGSGARFLYHVQDIYPEVWRYASGETPGALKRFWIRLLASVDSWTCRRSAAVVVLSDDMMRTIADRGGNGAVAFHVVNNFVQAELSGDEPPPQRDDAVFRLVFSGNLGRFQNLDLLVEAMALIGPDEGITLQFIGSGVAEDKLRETVTRRGLAHVGFTPRLPSNEAFRLTRAADLGVISLVPGMHRVSYPSKLMTYMAAGLPVLALMETDSALAHYLDDNDAGIAVQGDAAAVAAAIRAARDRFAADQGLKPRIAALAERDFGRKAACERWTHLIDTFVSD</sequence>
<dbReference type="GO" id="GO:0016757">
    <property type="term" value="F:glycosyltransferase activity"/>
    <property type="evidence" value="ECO:0007669"/>
    <property type="project" value="UniProtKB-ARBA"/>
</dbReference>
<accession>A0AAW5R5U3</accession>
<name>A0AAW5R5U3_9HYPH</name>
<comment type="caution">
    <text evidence="2">The sequence shown here is derived from an EMBL/GenBank/DDBJ whole genome shotgun (WGS) entry which is preliminary data.</text>
</comment>
<reference evidence="2 3" key="1">
    <citation type="submission" date="2022-04" db="EMBL/GenBank/DDBJ databases">
        <authorList>
            <person name="Ye Y.-Q."/>
            <person name="Du Z.-J."/>
        </authorList>
    </citation>
    <scope>NUCLEOTIDE SEQUENCE [LARGE SCALE GENOMIC DNA]</scope>
    <source>
        <strain evidence="2 3">A6E488</strain>
    </source>
</reference>
<dbReference type="Gene3D" id="3.40.50.2000">
    <property type="entry name" value="Glycogen Phosphorylase B"/>
    <property type="match status" value="2"/>
</dbReference>
<dbReference type="RefSeq" id="WP_261618326.1">
    <property type="nucleotide sequence ID" value="NZ_JALIDZ010000014.1"/>
</dbReference>